<dbReference type="PRINTS" id="PR01803">
    <property type="entry name" value="TCSIALIDASE"/>
</dbReference>
<dbReference type="InterPro" id="IPR055239">
    <property type="entry name" value="TS_C"/>
</dbReference>
<dbReference type="GO" id="GO:0004308">
    <property type="term" value="F:exo-alpha-sialidase activity"/>
    <property type="evidence" value="ECO:0007669"/>
    <property type="project" value="InterPro"/>
</dbReference>
<organism evidence="2 3">
    <name type="scientific">Trypanosoma rangeli SC58</name>
    <dbReference type="NCBI Taxonomy" id="429131"/>
    <lineage>
        <taxon>Eukaryota</taxon>
        <taxon>Discoba</taxon>
        <taxon>Euglenozoa</taxon>
        <taxon>Kinetoplastea</taxon>
        <taxon>Metakinetoplastina</taxon>
        <taxon>Trypanosomatida</taxon>
        <taxon>Trypanosomatidae</taxon>
        <taxon>Trypanosoma</taxon>
        <taxon>Herpetosoma</taxon>
    </lineage>
</organism>
<dbReference type="SUPFAM" id="SSF49899">
    <property type="entry name" value="Concanavalin A-like lectins/glucanases"/>
    <property type="match status" value="1"/>
</dbReference>
<dbReference type="EMBL" id="AUPL01003093">
    <property type="protein sequence ID" value="ESL09190.1"/>
    <property type="molecule type" value="Genomic_DNA"/>
</dbReference>
<dbReference type="VEuPathDB" id="TriTrypDB:TRSC58_03093"/>
<proteinExistence type="predicted"/>
<dbReference type="Proteomes" id="UP000031737">
    <property type="component" value="Unassembled WGS sequence"/>
</dbReference>
<dbReference type="AlphaFoldDB" id="A0A061J4E7"/>
<dbReference type="OrthoDB" id="251593at2759"/>
<evidence type="ECO:0000259" key="1">
    <source>
        <dbReference type="Pfam" id="PF22925"/>
    </source>
</evidence>
<dbReference type="InterPro" id="IPR008377">
    <property type="entry name" value="Sialidase_trypan"/>
</dbReference>
<protein>
    <submittedName>
        <fullName evidence="2">Trans-sialidase</fullName>
    </submittedName>
</protein>
<feature type="non-terminal residue" evidence="2">
    <location>
        <position position="73"/>
    </location>
</feature>
<dbReference type="InterPro" id="IPR013320">
    <property type="entry name" value="ConA-like_dom_sf"/>
</dbReference>
<accession>A0A061J4E7</accession>
<gene>
    <name evidence="2" type="ORF">TRSC58_03093</name>
</gene>
<feature type="domain" description="Trans-sialidase C-terminal" evidence="1">
    <location>
        <begin position="1"/>
        <end position="59"/>
    </location>
</feature>
<comment type="caution">
    <text evidence="2">The sequence shown here is derived from an EMBL/GenBank/DDBJ whole genome shotgun (WGS) entry which is preliminary data.</text>
</comment>
<keyword evidence="3" id="KW-1185">Reference proteome</keyword>
<dbReference type="Gene3D" id="2.60.120.200">
    <property type="match status" value="1"/>
</dbReference>
<evidence type="ECO:0000313" key="2">
    <source>
        <dbReference type="EMBL" id="ESL09190.1"/>
    </source>
</evidence>
<dbReference type="Pfam" id="PF22925">
    <property type="entry name" value="TS_C"/>
    <property type="match status" value="1"/>
</dbReference>
<reference evidence="2 3" key="1">
    <citation type="submission" date="2013-07" db="EMBL/GenBank/DDBJ databases">
        <authorList>
            <person name="Stoco P.H."/>
            <person name="Wagner G."/>
            <person name="Gerber A."/>
            <person name="Zaha A."/>
            <person name="Thompson C."/>
            <person name="Bartholomeu D.C."/>
            <person name="Luckemeyer D.D."/>
            <person name="Bahia D."/>
            <person name="Loreto E."/>
            <person name="Prestes E.B."/>
            <person name="Lima F.M."/>
            <person name="Rodrigues-Luiz G."/>
            <person name="Vallejo G.A."/>
            <person name="Filho J.F."/>
            <person name="Monteiro K.M."/>
            <person name="Tyler K.M."/>
            <person name="de Almeida L.G."/>
            <person name="Ortiz M.F."/>
            <person name="Siervo M.A."/>
            <person name="de Moraes M.H."/>
            <person name="Cunha O.L."/>
            <person name="Mendonca-Neto R."/>
            <person name="Silva R."/>
            <person name="Teixeira S.M."/>
            <person name="Murta S.M."/>
            <person name="Sincero T.C."/>
            <person name="Mendes T.A."/>
            <person name="Urmenyi T.P."/>
            <person name="Silva V.G."/>
            <person name="da Rocha W.D."/>
            <person name="Andersson B."/>
            <person name="Romanha A.J."/>
            <person name="Steindel M."/>
            <person name="de Vasconcelos A.T."/>
            <person name="Grisard E.C."/>
        </authorList>
    </citation>
    <scope>NUCLEOTIDE SEQUENCE [LARGE SCALE GENOMIC DNA]</scope>
    <source>
        <strain evidence="2 3">SC58</strain>
    </source>
</reference>
<name>A0A061J4E7_TRYRA</name>
<evidence type="ECO:0000313" key="3">
    <source>
        <dbReference type="Proteomes" id="UP000031737"/>
    </source>
</evidence>
<sequence length="73" mass="8014">MLQGNEGSVYVDGVLVGNSDTLPTLEARRNEIAHFHFGGGENSSVTVKNVFLYNRPLNAMELKKIDDSNGYGR</sequence>